<dbReference type="SUPFAM" id="SSF117856">
    <property type="entry name" value="AF0104/ALDC/Ptd012-like"/>
    <property type="match status" value="1"/>
</dbReference>
<dbReference type="Gene3D" id="3.30.1330.80">
    <property type="entry name" value="Hypothetical protein, similar to alpha- acetolactate decarboxylase, domain 2"/>
    <property type="match status" value="1"/>
</dbReference>
<feature type="region of interest" description="Disordered" evidence="1">
    <location>
        <begin position="219"/>
        <end position="266"/>
    </location>
</feature>
<accession>A0A9D5D3J3</accession>
<dbReference type="Pfam" id="PF03479">
    <property type="entry name" value="PCC"/>
    <property type="match status" value="1"/>
</dbReference>
<dbReference type="AlphaFoldDB" id="A0A9D5D3J3"/>
<gene>
    <name evidence="3" type="ORF">J5N97_003082</name>
</gene>
<dbReference type="GO" id="GO:0005634">
    <property type="term" value="C:nucleus"/>
    <property type="evidence" value="ECO:0007669"/>
    <property type="project" value="TreeGrafter"/>
</dbReference>
<name>A0A9D5D3J3_9LILI</name>
<evidence type="ECO:0000256" key="1">
    <source>
        <dbReference type="SAM" id="MobiDB-lite"/>
    </source>
</evidence>
<evidence type="ECO:0000313" key="4">
    <source>
        <dbReference type="Proteomes" id="UP001085076"/>
    </source>
</evidence>
<feature type="domain" description="PPC" evidence="2">
    <location>
        <begin position="96"/>
        <end position="237"/>
    </location>
</feature>
<feature type="compositionally biased region" description="Basic residues" evidence="1">
    <location>
        <begin position="247"/>
        <end position="257"/>
    </location>
</feature>
<dbReference type="GO" id="GO:0003700">
    <property type="term" value="F:DNA-binding transcription factor activity"/>
    <property type="evidence" value="ECO:0007669"/>
    <property type="project" value="TreeGrafter"/>
</dbReference>
<dbReference type="EMBL" id="JAGGNH010000001">
    <property type="protein sequence ID" value="KAJ0984726.1"/>
    <property type="molecule type" value="Genomic_DNA"/>
</dbReference>
<comment type="caution">
    <text evidence="3">The sequence shown here is derived from an EMBL/GenBank/DDBJ whole genome shotgun (WGS) entry which is preliminary data.</text>
</comment>
<feature type="region of interest" description="Disordered" evidence="1">
    <location>
        <begin position="1"/>
        <end position="96"/>
    </location>
</feature>
<dbReference type="OrthoDB" id="782346at2759"/>
<protein>
    <recommendedName>
        <fullName evidence="2">PPC domain-containing protein</fullName>
    </recommendedName>
</protein>
<dbReference type="InterPro" id="IPR014476">
    <property type="entry name" value="AHL15-29"/>
</dbReference>
<reference evidence="3" key="1">
    <citation type="submission" date="2021-03" db="EMBL/GenBank/DDBJ databases">
        <authorList>
            <person name="Li Z."/>
            <person name="Yang C."/>
        </authorList>
    </citation>
    <scope>NUCLEOTIDE SEQUENCE</scope>
    <source>
        <strain evidence="3">Dzin_1.0</strain>
        <tissue evidence="3">Leaf</tissue>
    </source>
</reference>
<evidence type="ECO:0000313" key="3">
    <source>
        <dbReference type="EMBL" id="KAJ0984726.1"/>
    </source>
</evidence>
<evidence type="ECO:0000259" key="2">
    <source>
        <dbReference type="PROSITE" id="PS51742"/>
    </source>
</evidence>
<dbReference type="PROSITE" id="PS51742">
    <property type="entry name" value="PPC"/>
    <property type="match status" value="1"/>
</dbReference>
<feature type="compositionally biased region" description="Basic and acidic residues" evidence="1">
    <location>
        <begin position="40"/>
        <end position="52"/>
    </location>
</feature>
<dbReference type="GO" id="GO:0003680">
    <property type="term" value="F:minor groove of adenine-thymine-rich DNA binding"/>
    <property type="evidence" value="ECO:0007669"/>
    <property type="project" value="InterPro"/>
</dbReference>
<dbReference type="PANTHER" id="PTHR31100">
    <property type="entry name" value="AT-HOOK MOTIF NUCLEAR-LOCALIZED PROTEIN 15"/>
    <property type="match status" value="1"/>
</dbReference>
<organism evidence="3 4">
    <name type="scientific">Dioscorea zingiberensis</name>
    <dbReference type="NCBI Taxonomy" id="325984"/>
    <lineage>
        <taxon>Eukaryota</taxon>
        <taxon>Viridiplantae</taxon>
        <taxon>Streptophyta</taxon>
        <taxon>Embryophyta</taxon>
        <taxon>Tracheophyta</taxon>
        <taxon>Spermatophyta</taxon>
        <taxon>Magnoliopsida</taxon>
        <taxon>Liliopsida</taxon>
        <taxon>Dioscoreales</taxon>
        <taxon>Dioscoreaceae</taxon>
        <taxon>Dioscorea</taxon>
    </lineage>
</organism>
<dbReference type="PANTHER" id="PTHR31100:SF69">
    <property type="entry name" value="AT-HOOK MOTIF NUCLEAR-LOCALIZED PROTEIN 17-RELATED"/>
    <property type="match status" value="1"/>
</dbReference>
<reference evidence="3" key="2">
    <citation type="journal article" date="2022" name="Hortic Res">
        <title>The genome of Dioscorea zingiberensis sheds light on the biosynthesis, origin and evolution of the medicinally important diosgenin saponins.</title>
        <authorList>
            <person name="Li Y."/>
            <person name="Tan C."/>
            <person name="Li Z."/>
            <person name="Guo J."/>
            <person name="Li S."/>
            <person name="Chen X."/>
            <person name="Wang C."/>
            <person name="Dai X."/>
            <person name="Yang H."/>
            <person name="Song W."/>
            <person name="Hou L."/>
            <person name="Xu J."/>
            <person name="Tong Z."/>
            <person name="Xu A."/>
            <person name="Yuan X."/>
            <person name="Wang W."/>
            <person name="Yang Q."/>
            <person name="Chen L."/>
            <person name="Sun Z."/>
            <person name="Wang K."/>
            <person name="Pan B."/>
            <person name="Chen J."/>
            <person name="Bao Y."/>
            <person name="Liu F."/>
            <person name="Qi X."/>
            <person name="Gang D.R."/>
            <person name="Wen J."/>
            <person name="Li J."/>
        </authorList>
    </citation>
    <scope>NUCLEOTIDE SEQUENCE</scope>
    <source>
        <strain evidence="3">Dzin_1.0</strain>
    </source>
</reference>
<sequence>MLFSGSFADDMKNNNTEYQQQQQLTPLQKRDSISDEVCSDDLKKKPRKEAGDSAKAPSRSGDDDSIEVGRRPRGRPPGSKNKPKPPVIITREADPPAAMRSHILEIGSGHDVVEAIAGFARRRGIGICVLAGSGAVSNVPLRQPMQTPATAVVLHGRFEILSISGAMLPPSMPALQSGVSVSLAGPQGQVVGGTVAGPLVAAGTVMVVAAGFENPSFHRFPANDGDDPSGVDISPGGDGCEADAPVHHPHRHHHHHHELNAPPAESCGMTIYSSHLPTDVIWTPTPRPPPPHY</sequence>
<dbReference type="InterPro" id="IPR005175">
    <property type="entry name" value="PPC_dom"/>
</dbReference>
<proteinExistence type="predicted"/>
<dbReference type="Proteomes" id="UP001085076">
    <property type="component" value="Miscellaneous, Linkage group lg01"/>
</dbReference>
<keyword evidence="4" id="KW-1185">Reference proteome</keyword>
<dbReference type="CDD" id="cd11378">
    <property type="entry name" value="DUF296"/>
    <property type="match status" value="1"/>
</dbReference>